<proteinExistence type="predicted"/>
<accession>A0A4R0R6N9</accession>
<protein>
    <recommendedName>
        <fullName evidence="3">DUF6533 domain-containing protein</fullName>
    </recommendedName>
</protein>
<sequence length="398" mass="44666">MPSGLCYSELTDSRWGQAFKFNDGLLSVIFAGILLYAPCVKMLARDFLIDPSLWKRSIAEQVMALVLHLGVPIHFFLNVSMSLSRYHPVLTFKLSFPGLLSYDYVLTFPYEVERIWKRKFSAGGILYVALRYSALVDGILQMTTPTMLWVYVSYSLDLIQRLTRFGLQIIAVAGDLLVLVLTWIKTRDSWLQSRAMRKESDDNKDEYSQFPTTTNLIEYGLLYFVGLLALNVVSLFLDIFQSDAAGTTSFRIVANAYTLPTFTLVAYLTLLVSITTNLIARFILDLRHCQPWYVRTTYESEHGDAEDMHFAQHHSCVGNMGATLRRGDSTWFADLSDESGIDLEHENRENSNETEGPMKTTGVDRGVGGQDLLEISDSAGSDSHAGGSEDDAYKISGV</sequence>
<organism evidence="4 5">
    <name type="scientific">Steccherinum ochraceum</name>
    <dbReference type="NCBI Taxonomy" id="92696"/>
    <lineage>
        <taxon>Eukaryota</taxon>
        <taxon>Fungi</taxon>
        <taxon>Dikarya</taxon>
        <taxon>Basidiomycota</taxon>
        <taxon>Agaricomycotina</taxon>
        <taxon>Agaricomycetes</taxon>
        <taxon>Polyporales</taxon>
        <taxon>Steccherinaceae</taxon>
        <taxon>Steccherinum</taxon>
    </lineage>
</organism>
<feature type="transmembrane region" description="Helical" evidence="2">
    <location>
        <begin position="257"/>
        <end position="280"/>
    </location>
</feature>
<evidence type="ECO:0000313" key="4">
    <source>
        <dbReference type="EMBL" id="TCD63092.1"/>
    </source>
</evidence>
<name>A0A4R0R6N9_9APHY</name>
<dbReference type="Proteomes" id="UP000292702">
    <property type="component" value="Unassembled WGS sequence"/>
</dbReference>
<feature type="region of interest" description="Disordered" evidence="1">
    <location>
        <begin position="342"/>
        <end position="398"/>
    </location>
</feature>
<feature type="transmembrane region" description="Helical" evidence="2">
    <location>
        <begin position="162"/>
        <end position="184"/>
    </location>
</feature>
<evidence type="ECO:0000313" key="5">
    <source>
        <dbReference type="Proteomes" id="UP000292702"/>
    </source>
</evidence>
<dbReference type="Pfam" id="PF20151">
    <property type="entry name" value="DUF6533"/>
    <property type="match status" value="1"/>
</dbReference>
<dbReference type="AlphaFoldDB" id="A0A4R0R6N9"/>
<dbReference type="InterPro" id="IPR045340">
    <property type="entry name" value="DUF6533"/>
</dbReference>
<evidence type="ECO:0000259" key="3">
    <source>
        <dbReference type="Pfam" id="PF20151"/>
    </source>
</evidence>
<comment type="caution">
    <text evidence="4">The sequence shown here is derived from an EMBL/GenBank/DDBJ whole genome shotgun (WGS) entry which is preliminary data.</text>
</comment>
<keyword evidence="2" id="KW-0812">Transmembrane</keyword>
<evidence type="ECO:0000256" key="2">
    <source>
        <dbReference type="SAM" id="Phobius"/>
    </source>
</evidence>
<keyword evidence="2" id="KW-0472">Membrane</keyword>
<feature type="compositionally biased region" description="Low complexity" evidence="1">
    <location>
        <begin position="376"/>
        <end position="386"/>
    </location>
</feature>
<evidence type="ECO:0000256" key="1">
    <source>
        <dbReference type="SAM" id="MobiDB-lite"/>
    </source>
</evidence>
<dbReference type="OrthoDB" id="2742807at2759"/>
<feature type="transmembrane region" description="Helical" evidence="2">
    <location>
        <begin position="24"/>
        <end position="44"/>
    </location>
</feature>
<gene>
    <name evidence="4" type="ORF">EIP91_006019</name>
</gene>
<feature type="transmembrane region" description="Helical" evidence="2">
    <location>
        <begin position="120"/>
        <end position="142"/>
    </location>
</feature>
<reference evidence="4 5" key="1">
    <citation type="submission" date="2018-11" db="EMBL/GenBank/DDBJ databases">
        <title>Genome assembly of Steccherinum ochraceum LE-BIN_3174, the white-rot fungus of the Steccherinaceae family (The Residual Polyporoid clade, Polyporales, Basidiomycota).</title>
        <authorList>
            <person name="Fedorova T.V."/>
            <person name="Glazunova O.A."/>
            <person name="Landesman E.O."/>
            <person name="Moiseenko K.V."/>
            <person name="Psurtseva N.V."/>
            <person name="Savinova O.S."/>
            <person name="Shakhova N.V."/>
            <person name="Tyazhelova T.V."/>
            <person name="Vasina D.V."/>
        </authorList>
    </citation>
    <scope>NUCLEOTIDE SEQUENCE [LARGE SCALE GENOMIC DNA]</scope>
    <source>
        <strain evidence="4 5">LE-BIN_3174</strain>
    </source>
</reference>
<dbReference type="EMBL" id="RWJN01000323">
    <property type="protein sequence ID" value="TCD63092.1"/>
    <property type="molecule type" value="Genomic_DNA"/>
</dbReference>
<feature type="domain" description="DUF6533" evidence="3">
    <location>
        <begin position="99"/>
        <end position="136"/>
    </location>
</feature>
<feature type="transmembrane region" description="Helical" evidence="2">
    <location>
        <begin position="216"/>
        <end position="237"/>
    </location>
</feature>
<feature type="compositionally biased region" description="Basic and acidic residues" evidence="1">
    <location>
        <begin position="342"/>
        <end position="351"/>
    </location>
</feature>
<keyword evidence="5" id="KW-1185">Reference proteome</keyword>
<keyword evidence="2" id="KW-1133">Transmembrane helix</keyword>